<dbReference type="PROSITE" id="PS50045">
    <property type="entry name" value="SIGMA54_INTERACT_4"/>
    <property type="match status" value="1"/>
</dbReference>
<dbReference type="Pfam" id="PF25601">
    <property type="entry name" value="AAA_lid_14"/>
    <property type="match status" value="1"/>
</dbReference>
<dbReference type="InterPro" id="IPR025943">
    <property type="entry name" value="Sigma_54_int_dom_ATP-bd_2"/>
</dbReference>
<gene>
    <name evidence="12" type="ORF">FDP22_17465</name>
</gene>
<keyword evidence="5" id="KW-0805">Transcription regulation</keyword>
<dbReference type="InterPro" id="IPR009057">
    <property type="entry name" value="Homeodomain-like_sf"/>
</dbReference>
<keyword evidence="8" id="KW-0804">Transcription</keyword>
<dbReference type="FunFam" id="3.40.50.2300:FF:000018">
    <property type="entry name" value="DNA-binding transcriptional regulator NtrC"/>
    <property type="match status" value="1"/>
</dbReference>
<feature type="domain" description="Response regulatory" evidence="11">
    <location>
        <begin position="7"/>
        <end position="121"/>
    </location>
</feature>
<dbReference type="PANTHER" id="PTHR32071:SF57">
    <property type="entry name" value="C4-DICARBOXYLATE TRANSPORT TRANSCRIPTIONAL REGULATORY PROTEIN DCTD"/>
    <property type="match status" value="1"/>
</dbReference>
<accession>A0A5B8G3L9</accession>
<dbReference type="GO" id="GO:0006355">
    <property type="term" value="P:regulation of DNA-templated transcription"/>
    <property type="evidence" value="ECO:0007669"/>
    <property type="project" value="InterPro"/>
</dbReference>
<sequence length="435" mass="46328">MTDALPLILLVDDERAVRTALAQTLDLAGFEVRTASALIEAMDHVTAGFPGAVISDVRMPGRDGFDLLARIRALDPDLPVVLLTGHGDIPMAVRAMGAGAYDFLEKPCPPAQLVEVATRACEKRRLVLENRALRQALSGADPAARVIGASEPAERLRARIRTLGATPADLLITGETGTGKELAARAIHDLRHPGGPFVAVNCALLTEDLAEPVLFGAKGQEGAARRAQGGTLFLDEIGSMPPSRQPALLRLVEAREIQGPEGVTRLGLSIMAATNADPRALVGSGALRADLFFRLDVARLDIPPLRSRAGDIPALYRHFTEAAAGRFARPVPPLAPGELAGLLARPWPGNLRELRNVAERRLLGLAEAEAPAEEPGLAGQVNRVERALIAEALRATGGRVAEACDLLALPRKTLYDKLKRHGLQPELFRSEADAD</sequence>
<dbReference type="OrthoDB" id="9802388at2"/>
<keyword evidence="7" id="KW-0010">Activator</keyword>
<evidence type="ECO:0000256" key="9">
    <source>
        <dbReference type="PROSITE-ProRule" id="PRU00169"/>
    </source>
</evidence>
<dbReference type="RefSeq" id="WP_138575949.1">
    <property type="nucleotide sequence ID" value="NZ_CP040818.1"/>
</dbReference>
<evidence type="ECO:0000256" key="4">
    <source>
        <dbReference type="ARBA" id="ARBA00023012"/>
    </source>
</evidence>
<dbReference type="CDD" id="cd17549">
    <property type="entry name" value="REC_DctD-like"/>
    <property type="match status" value="1"/>
</dbReference>
<organism evidence="12 13">
    <name type="scientific">Paroceanicella profunda</name>
    <dbReference type="NCBI Taxonomy" id="2579971"/>
    <lineage>
        <taxon>Bacteria</taxon>
        <taxon>Pseudomonadati</taxon>
        <taxon>Pseudomonadota</taxon>
        <taxon>Alphaproteobacteria</taxon>
        <taxon>Rhodobacterales</taxon>
        <taxon>Paracoccaceae</taxon>
        <taxon>Paroceanicella</taxon>
    </lineage>
</organism>
<dbReference type="PROSITE" id="PS00676">
    <property type="entry name" value="SIGMA54_INTERACT_2"/>
    <property type="match status" value="1"/>
</dbReference>
<dbReference type="AlphaFoldDB" id="A0A5B8G3L9"/>
<keyword evidence="6" id="KW-0238">DNA-binding</keyword>
<dbReference type="InterPro" id="IPR027417">
    <property type="entry name" value="P-loop_NTPase"/>
</dbReference>
<dbReference type="SUPFAM" id="SSF46689">
    <property type="entry name" value="Homeodomain-like"/>
    <property type="match status" value="1"/>
</dbReference>
<keyword evidence="4" id="KW-0902">Two-component regulatory system</keyword>
<dbReference type="Pfam" id="PF00072">
    <property type="entry name" value="Response_reg"/>
    <property type="match status" value="1"/>
</dbReference>
<keyword evidence="3" id="KW-0067">ATP-binding</keyword>
<evidence type="ECO:0000256" key="3">
    <source>
        <dbReference type="ARBA" id="ARBA00022840"/>
    </source>
</evidence>
<dbReference type="PRINTS" id="PR01590">
    <property type="entry name" value="HTHFIS"/>
</dbReference>
<dbReference type="InterPro" id="IPR002078">
    <property type="entry name" value="Sigma_54_int"/>
</dbReference>
<keyword evidence="13" id="KW-1185">Reference proteome</keyword>
<keyword evidence="2" id="KW-0547">Nucleotide-binding</keyword>
<reference evidence="12 13" key="1">
    <citation type="submission" date="2019-06" db="EMBL/GenBank/DDBJ databases">
        <title>Genome sequence of Rhodobacteraceae bacterium D4M1.</title>
        <authorList>
            <person name="Cao J."/>
        </authorList>
    </citation>
    <scope>NUCLEOTIDE SEQUENCE [LARGE SCALE GENOMIC DNA]</scope>
    <source>
        <strain evidence="12 13">D4M1</strain>
    </source>
</reference>
<proteinExistence type="predicted"/>
<dbReference type="Proteomes" id="UP000305888">
    <property type="component" value="Chromosome"/>
</dbReference>
<dbReference type="Gene3D" id="1.10.10.60">
    <property type="entry name" value="Homeodomain-like"/>
    <property type="match status" value="1"/>
</dbReference>
<dbReference type="Pfam" id="PF02954">
    <property type="entry name" value="HTH_8"/>
    <property type="match status" value="1"/>
</dbReference>
<dbReference type="PROSITE" id="PS00688">
    <property type="entry name" value="SIGMA54_INTERACT_3"/>
    <property type="match status" value="1"/>
</dbReference>
<evidence type="ECO:0000256" key="2">
    <source>
        <dbReference type="ARBA" id="ARBA00022741"/>
    </source>
</evidence>
<dbReference type="Gene3D" id="1.10.8.60">
    <property type="match status" value="1"/>
</dbReference>
<evidence type="ECO:0000256" key="6">
    <source>
        <dbReference type="ARBA" id="ARBA00023125"/>
    </source>
</evidence>
<dbReference type="EMBL" id="CP040818">
    <property type="protein sequence ID" value="QDL93413.1"/>
    <property type="molecule type" value="Genomic_DNA"/>
</dbReference>
<dbReference type="InterPro" id="IPR001789">
    <property type="entry name" value="Sig_transdc_resp-reg_receiver"/>
</dbReference>
<dbReference type="SMART" id="SM00382">
    <property type="entry name" value="AAA"/>
    <property type="match status" value="1"/>
</dbReference>
<dbReference type="PROSITE" id="PS50110">
    <property type="entry name" value="RESPONSE_REGULATORY"/>
    <property type="match status" value="1"/>
</dbReference>
<dbReference type="GO" id="GO:0000160">
    <property type="term" value="P:phosphorelay signal transduction system"/>
    <property type="evidence" value="ECO:0007669"/>
    <property type="project" value="UniProtKB-KW"/>
</dbReference>
<keyword evidence="1 9" id="KW-0597">Phosphoprotein</keyword>
<feature type="modified residue" description="4-aspartylphosphate" evidence="9">
    <location>
        <position position="56"/>
    </location>
</feature>
<dbReference type="KEGG" id="ppru:FDP22_17465"/>
<name>A0A5B8G3L9_9RHOB</name>
<dbReference type="Gene3D" id="3.40.50.2300">
    <property type="match status" value="1"/>
</dbReference>
<evidence type="ECO:0000256" key="1">
    <source>
        <dbReference type="ARBA" id="ARBA00022553"/>
    </source>
</evidence>
<dbReference type="Gene3D" id="3.40.50.300">
    <property type="entry name" value="P-loop containing nucleotide triphosphate hydrolases"/>
    <property type="match status" value="1"/>
</dbReference>
<dbReference type="GO" id="GO:0043565">
    <property type="term" value="F:sequence-specific DNA binding"/>
    <property type="evidence" value="ECO:0007669"/>
    <property type="project" value="InterPro"/>
</dbReference>
<dbReference type="InterPro" id="IPR011006">
    <property type="entry name" value="CheY-like_superfamily"/>
</dbReference>
<dbReference type="InterPro" id="IPR003593">
    <property type="entry name" value="AAA+_ATPase"/>
</dbReference>
<protein>
    <submittedName>
        <fullName evidence="12">Sigma-54-dependent Fis family transcriptional regulator</fullName>
    </submittedName>
</protein>
<evidence type="ECO:0000256" key="5">
    <source>
        <dbReference type="ARBA" id="ARBA00023015"/>
    </source>
</evidence>
<evidence type="ECO:0000259" key="10">
    <source>
        <dbReference type="PROSITE" id="PS50045"/>
    </source>
</evidence>
<evidence type="ECO:0000256" key="8">
    <source>
        <dbReference type="ARBA" id="ARBA00023163"/>
    </source>
</evidence>
<dbReference type="SUPFAM" id="SSF52540">
    <property type="entry name" value="P-loop containing nucleoside triphosphate hydrolases"/>
    <property type="match status" value="1"/>
</dbReference>
<dbReference type="GO" id="GO:0005524">
    <property type="term" value="F:ATP binding"/>
    <property type="evidence" value="ECO:0007669"/>
    <property type="project" value="UniProtKB-KW"/>
</dbReference>
<evidence type="ECO:0000256" key="7">
    <source>
        <dbReference type="ARBA" id="ARBA00023159"/>
    </source>
</evidence>
<evidence type="ECO:0000313" key="12">
    <source>
        <dbReference type="EMBL" id="QDL93413.1"/>
    </source>
</evidence>
<dbReference type="InterPro" id="IPR025944">
    <property type="entry name" value="Sigma_54_int_dom_CS"/>
</dbReference>
<dbReference type="InterPro" id="IPR058031">
    <property type="entry name" value="AAA_lid_NorR"/>
</dbReference>
<evidence type="ECO:0000313" key="13">
    <source>
        <dbReference type="Proteomes" id="UP000305888"/>
    </source>
</evidence>
<dbReference type="PANTHER" id="PTHR32071">
    <property type="entry name" value="TRANSCRIPTIONAL REGULATORY PROTEIN"/>
    <property type="match status" value="1"/>
</dbReference>
<dbReference type="SUPFAM" id="SSF52172">
    <property type="entry name" value="CheY-like"/>
    <property type="match status" value="1"/>
</dbReference>
<feature type="domain" description="Sigma-54 factor interaction" evidence="10">
    <location>
        <begin position="146"/>
        <end position="363"/>
    </location>
</feature>
<evidence type="ECO:0000259" key="11">
    <source>
        <dbReference type="PROSITE" id="PS50110"/>
    </source>
</evidence>
<dbReference type="InterPro" id="IPR002197">
    <property type="entry name" value="HTH_Fis"/>
</dbReference>
<dbReference type="Pfam" id="PF00158">
    <property type="entry name" value="Sigma54_activat"/>
    <property type="match status" value="1"/>
</dbReference>
<dbReference type="CDD" id="cd00009">
    <property type="entry name" value="AAA"/>
    <property type="match status" value="1"/>
</dbReference>
<dbReference type="SMART" id="SM00448">
    <property type="entry name" value="REC"/>
    <property type="match status" value="1"/>
</dbReference>